<keyword evidence="10" id="KW-0547">Nucleotide-binding</keyword>
<evidence type="ECO:0000259" key="18">
    <source>
        <dbReference type="PROSITE" id="PS50894"/>
    </source>
</evidence>
<dbReference type="Pfam" id="PF02518">
    <property type="entry name" value="HATPase_c"/>
    <property type="match status" value="1"/>
</dbReference>
<protein>
    <recommendedName>
        <fullName evidence="3">histidine kinase</fullName>
        <ecNumber evidence="3">2.7.13.3</ecNumber>
    </recommendedName>
</protein>
<feature type="transmembrane region" description="Helical" evidence="15">
    <location>
        <begin position="180"/>
        <end position="201"/>
    </location>
</feature>
<dbReference type="EC" id="2.7.13.3" evidence="3"/>
<feature type="domain" description="Histidine kinase" evidence="16">
    <location>
        <begin position="451"/>
        <end position="672"/>
    </location>
</feature>
<dbReference type="InterPro" id="IPR004358">
    <property type="entry name" value="Sig_transdc_His_kin-like_C"/>
</dbReference>
<comment type="catalytic activity">
    <reaction evidence="1">
        <text>ATP + protein L-histidine = ADP + protein N-phospho-L-histidine.</text>
        <dbReference type="EC" id="2.7.13.3"/>
    </reaction>
</comment>
<keyword evidence="11 15" id="KW-1133">Transmembrane helix</keyword>
<dbReference type="Gene3D" id="3.40.50.2300">
    <property type="match status" value="1"/>
</dbReference>
<evidence type="ECO:0000256" key="1">
    <source>
        <dbReference type="ARBA" id="ARBA00000085"/>
    </source>
</evidence>
<feature type="transmembrane region" description="Helical" evidence="15">
    <location>
        <begin position="222"/>
        <end position="242"/>
    </location>
</feature>
<dbReference type="Gene3D" id="1.10.287.130">
    <property type="match status" value="1"/>
</dbReference>
<evidence type="ECO:0000256" key="2">
    <source>
        <dbReference type="ARBA" id="ARBA00004429"/>
    </source>
</evidence>
<dbReference type="InterPro" id="IPR003594">
    <property type="entry name" value="HATPase_dom"/>
</dbReference>
<dbReference type="InterPro" id="IPR008207">
    <property type="entry name" value="Sig_transdc_His_kin_Hpt_dom"/>
</dbReference>
<dbReference type="PANTHER" id="PTHR43047">
    <property type="entry name" value="TWO-COMPONENT HISTIDINE PROTEIN KINASE"/>
    <property type="match status" value="1"/>
</dbReference>
<dbReference type="InterPro" id="IPR036641">
    <property type="entry name" value="HPT_dom_sf"/>
</dbReference>
<dbReference type="CDD" id="cd00082">
    <property type="entry name" value="HisKA"/>
    <property type="match status" value="1"/>
</dbReference>
<evidence type="ECO:0000256" key="4">
    <source>
        <dbReference type="ARBA" id="ARBA00022475"/>
    </source>
</evidence>
<feature type="transmembrane region" description="Helical" evidence="15">
    <location>
        <begin position="30"/>
        <end position="53"/>
    </location>
</feature>
<dbReference type="AlphaFoldDB" id="B1ZX64"/>
<evidence type="ECO:0000256" key="12">
    <source>
        <dbReference type="ARBA" id="ARBA00023136"/>
    </source>
</evidence>
<reference evidence="19 20" key="1">
    <citation type="journal article" date="2011" name="J. Bacteriol.">
        <title>Genome sequence of the verrucomicrobium Opitutus terrae PB90-1, an abundant inhabitant of rice paddy soil ecosystems.</title>
        <authorList>
            <person name="van Passel M.W."/>
            <person name="Kant R."/>
            <person name="Palva A."/>
            <person name="Copeland A."/>
            <person name="Lucas S."/>
            <person name="Lapidus A."/>
            <person name="Glavina del Rio T."/>
            <person name="Pitluck S."/>
            <person name="Goltsman E."/>
            <person name="Clum A."/>
            <person name="Sun H."/>
            <person name="Schmutz J."/>
            <person name="Larimer F.W."/>
            <person name="Land M.L."/>
            <person name="Hauser L."/>
            <person name="Kyrpides N."/>
            <person name="Mikhailova N."/>
            <person name="Richardson P.P."/>
            <person name="Janssen P.H."/>
            <person name="de Vos W.M."/>
            <person name="Smidt H."/>
        </authorList>
    </citation>
    <scope>NUCLEOTIDE SEQUENCE [LARGE SCALE GENOMIC DNA]</scope>
    <source>
        <strain evidence="20">DSM 11246 / JCM 15787 / PB90-1</strain>
    </source>
</reference>
<dbReference type="PROSITE" id="PS50109">
    <property type="entry name" value="HIS_KIN"/>
    <property type="match status" value="1"/>
</dbReference>
<dbReference type="PROSITE" id="PS50894">
    <property type="entry name" value="HPT"/>
    <property type="match status" value="1"/>
</dbReference>
<feature type="modified residue" description="Phosphohistidine" evidence="13">
    <location>
        <position position="903"/>
    </location>
</feature>
<evidence type="ECO:0000256" key="11">
    <source>
        <dbReference type="ARBA" id="ARBA00022989"/>
    </source>
</evidence>
<dbReference type="CDD" id="cd17546">
    <property type="entry name" value="REC_hyHK_CKI1_RcsC-like"/>
    <property type="match status" value="1"/>
</dbReference>
<proteinExistence type="predicted"/>
<evidence type="ECO:0000256" key="10">
    <source>
        <dbReference type="ARBA" id="ARBA00022840"/>
    </source>
</evidence>
<evidence type="ECO:0000313" key="20">
    <source>
        <dbReference type="Proteomes" id="UP000007013"/>
    </source>
</evidence>
<dbReference type="InterPro" id="IPR003661">
    <property type="entry name" value="HisK_dim/P_dom"/>
</dbReference>
<dbReference type="KEGG" id="ote:Oter_2835"/>
<keyword evidence="8 15" id="KW-0812">Transmembrane</keyword>
<evidence type="ECO:0000256" key="9">
    <source>
        <dbReference type="ARBA" id="ARBA00022777"/>
    </source>
</evidence>
<evidence type="ECO:0000256" key="6">
    <source>
        <dbReference type="ARBA" id="ARBA00022553"/>
    </source>
</evidence>
<dbReference type="Pfam" id="PF00072">
    <property type="entry name" value="Response_reg"/>
    <property type="match status" value="1"/>
</dbReference>
<sequence>MNVDFILLAGSGLLVATAIGLSVLGRDEPSWRWLGLFLLAHAGLNWLAIAALGTQTSRPLELAQTGLQMVAVIGLFEFARRYRFLLHAPAPRRWYVGATVAIGGMTALAGTATVSLLIALAAVVSGGWASVWQFRRARVSVTDEAKRLRLIGLILPVYALMSALPEPYRARLDLVGAGQAVPAAIELAAVILLTLPLYAGYAIAHQRKLGAPAARAWRRRRYLCFVTVLLLLAGGILVANEVSAAKDRAMREQILLRTKLAAASLDIAAIRALHWDETDLTRESYAKLKRVFTAMRSANPDLRFAMLMGLAHGQVRFLVDSESPDSPDYSPPGQLYDEADPVYLGSLAERQPFVLGPIADRWGEWVTGSVPLLDLGAGRSIHLDLDVSAHRWAAEVRAARLPVTFIVLLVFLLVLGSFVAQEHLRESAQRLELARDAAERATKAKSDFLAVMSHELRTPLAGVIGVLDLLRNNPPAHLLREYTAVARDSAESLLRILDDILDTAKIEAGKLRIEAVPFRPREVFKNVCEAARLRAEAKKLEFKHIFSANMPEVLVGDPVRLRQVVDNLQNNALKFTESGSITVTLTCPEVRKESVVFLIAVRDTGCGIDQATQLRLFEKFEQADVSTTRRYGGTGLGLSIVKALAESMNGSVSVESEPGRGATFTFVVPLARPRSDVVVPAATAKAPDLRSKARLRVLCAEDDRANRLVAGEFLIDLGHEVTFAENGALALDLLRSKPFDFVLMDGRMPVLDGVSATRMLRDPANGALDPKIYVCAASANASEVSRKEFLDNGMDDCITKPLRRETLAAAIDRAIDRLRERGVVLPAVSTPSPSASVPPTGLSEAELLKLLEEPASAPAAPALPDRTKQQLIAIFHEDAPKRITAMRAGLEAGDRNGLGGTAHALKSAARYVDAVRMSELAASVEAQALTATPAALAALLGQIEQEYEKVRASRTAAAPAKLSP</sequence>
<dbReference type="PROSITE" id="PS50110">
    <property type="entry name" value="RESPONSE_REGULATORY"/>
    <property type="match status" value="1"/>
</dbReference>
<dbReference type="Pfam" id="PF01627">
    <property type="entry name" value="Hpt"/>
    <property type="match status" value="1"/>
</dbReference>
<dbReference type="eggNOG" id="COG0784">
    <property type="taxonomic scope" value="Bacteria"/>
</dbReference>
<dbReference type="InterPro" id="IPR001789">
    <property type="entry name" value="Sig_transdc_resp-reg_receiver"/>
</dbReference>
<dbReference type="InterPro" id="IPR036097">
    <property type="entry name" value="HisK_dim/P_sf"/>
</dbReference>
<keyword evidence="6 14" id="KW-0597">Phosphoprotein</keyword>
<evidence type="ECO:0000313" key="19">
    <source>
        <dbReference type="EMBL" id="ACB76116.1"/>
    </source>
</evidence>
<dbReference type="EMBL" id="CP001032">
    <property type="protein sequence ID" value="ACB76116.1"/>
    <property type="molecule type" value="Genomic_DNA"/>
</dbReference>
<gene>
    <name evidence="19" type="ordered locus">Oter_2835</name>
</gene>
<dbReference type="eggNOG" id="COG2198">
    <property type="taxonomic scope" value="Bacteria"/>
</dbReference>
<dbReference type="Gene3D" id="1.20.120.160">
    <property type="entry name" value="HPT domain"/>
    <property type="match status" value="1"/>
</dbReference>
<evidence type="ECO:0000259" key="16">
    <source>
        <dbReference type="PROSITE" id="PS50109"/>
    </source>
</evidence>
<feature type="domain" description="Response regulatory" evidence="17">
    <location>
        <begin position="696"/>
        <end position="815"/>
    </location>
</feature>
<dbReference type="FunFam" id="3.30.565.10:FF:000010">
    <property type="entry name" value="Sensor histidine kinase RcsC"/>
    <property type="match status" value="1"/>
</dbReference>
<dbReference type="GO" id="GO:0005886">
    <property type="term" value="C:plasma membrane"/>
    <property type="evidence" value="ECO:0007669"/>
    <property type="project" value="UniProtKB-SubCell"/>
</dbReference>
<keyword evidence="7 19" id="KW-0808">Transferase</keyword>
<dbReference type="InterPro" id="IPR036890">
    <property type="entry name" value="HATPase_C_sf"/>
</dbReference>
<dbReference type="SUPFAM" id="SSF55874">
    <property type="entry name" value="ATPase domain of HSP90 chaperone/DNA topoisomerase II/histidine kinase"/>
    <property type="match status" value="1"/>
</dbReference>
<dbReference type="InterPro" id="IPR005467">
    <property type="entry name" value="His_kinase_dom"/>
</dbReference>
<evidence type="ECO:0000256" key="14">
    <source>
        <dbReference type="PROSITE-ProRule" id="PRU00169"/>
    </source>
</evidence>
<dbReference type="Pfam" id="PF00512">
    <property type="entry name" value="HisKA"/>
    <property type="match status" value="1"/>
</dbReference>
<dbReference type="RefSeq" id="WP_012375651.1">
    <property type="nucleotide sequence ID" value="NC_010571.1"/>
</dbReference>
<evidence type="ECO:0000256" key="8">
    <source>
        <dbReference type="ARBA" id="ARBA00022692"/>
    </source>
</evidence>
<feature type="transmembrane region" description="Helical" evidence="15">
    <location>
        <begin position="148"/>
        <end position="168"/>
    </location>
</feature>
<evidence type="ECO:0000256" key="3">
    <source>
        <dbReference type="ARBA" id="ARBA00012438"/>
    </source>
</evidence>
<evidence type="ECO:0000256" key="15">
    <source>
        <dbReference type="SAM" id="Phobius"/>
    </source>
</evidence>
<keyword evidence="10" id="KW-0067">ATP-binding</keyword>
<accession>B1ZX64</accession>
<dbReference type="SUPFAM" id="SSF47384">
    <property type="entry name" value="Homodimeric domain of signal transducing histidine kinase"/>
    <property type="match status" value="1"/>
</dbReference>
<dbReference type="STRING" id="452637.Oter_2835"/>
<dbReference type="SUPFAM" id="SSF47226">
    <property type="entry name" value="Histidine-containing phosphotransfer domain, HPT domain"/>
    <property type="match status" value="1"/>
</dbReference>
<dbReference type="SMART" id="SM00448">
    <property type="entry name" value="REC"/>
    <property type="match status" value="1"/>
</dbReference>
<keyword evidence="12 15" id="KW-0472">Membrane</keyword>
<dbReference type="eggNOG" id="COG2205">
    <property type="taxonomic scope" value="Bacteria"/>
</dbReference>
<keyword evidence="9 19" id="KW-0418">Kinase</keyword>
<feature type="transmembrane region" description="Helical" evidence="15">
    <location>
        <begin position="94"/>
        <end position="127"/>
    </location>
</feature>
<dbReference type="PANTHER" id="PTHR43047:SF64">
    <property type="entry name" value="HISTIDINE KINASE CONTAINING CHEY-HOMOLOGOUS RECEIVER DOMAIN AND PAS DOMAIN-RELATED"/>
    <property type="match status" value="1"/>
</dbReference>
<feature type="domain" description="HPt" evidence="18">
    <location>
        <begin position="864"/>
        <end position="957"/>
    </location>
</feature>
<dbReference type="OrthoDB" id="9762493at2"/>
<keyword evidence="20" id="KW-1185">Reference proteome</keyword>
<dbReference type="GO" id="GO:0000155">
    <property type="term" value="F:phosphorelay sensor kinase activity"/>
    <property type="evidence" value="ECO:0007669"/>
    <property type="project" value="InterPro"/>
</dbReference>
<dbReference type="PRINTS" id="PR00344">
    <property type="entry name" value="BCTRLSENSOR"/>
</dbReference>
<evidence type="ECO:0000256" key="7">
    <source>
        <dbReference type="ARBA" id="ARBA00022679"/>
    </source>
</evidence>
<dbReference type="InterPro" id="IPR011006">
    <property type="entry name" value="CheY-like_superfamily"/>
</dbReference>
<dbReference type="SUPFAM" id="SSF52172">
    <property type="entry name" value="CheY-like"/>
    <property type="match status" value="1"/>
</dbReference>
<keyword evidence="5" id="KW-0997">Cell inner membrane</keyword>
<dbReference type="SMART" id="SM00387">
    <property type="entry name" value="HATPase_c"/>
    <property type="match status" value="1"/>
</dbReference>
<evidence type="ECO:0000256" key="5">
    <source>
        <dbReference type="ARBA" id="ARBA00022519"/>
    </source>
</evidence>
<name>B1ZX64_OPITP</name>
<dbReference type="Proteomes" id="UP000007013">
    <property type="component" value="Chromosome"/>
</dbReference>
<dbReference type="HOGENOM" id="CLU_310737_0_0_0"/>
<dbReference type="SMART" id="SM00388">
    <property type="entry name" value="HisKA"/>
    <property type="match status" value="1"/>
</dbReference>
<dbReference type="Gene3D" id="3.30.565.10">
    <property type="entry name" value="Histidine kinase-like ATPase, C-terminal domain"/>
    <property type="match status" value="1"/>
</dbReference>
<evidence type="ECO:0000256" key="13">
    <source>
        <dbReference type="PROSITE-ProRule" id="PRU00110"/>
    </source>
</evidence>
<organism evidence="19 20">
    <name type="scientific">Opitutus terrae (strain DSM 11246 / JCM 15787 / PB90-1)</name>
    <dbReference type="NCBI Taxonomy" id="452637"/>
    <lineage>
        <taxon>Bacteria</taxon>
        <taxon>Pseudomonadati</taxon>
        <taxon>Verrucomicrobiota</taxon>
        <taxon>Opitutia</taxon>
        <taxon>Opitutales</taxon>
        <taxon>Opitutaceae</taxon>
        <taxon>Opitutus</taxon>
    </lineage>
</organism>
<keyword evidence="4" id="KW-1003">Cell membrane</keyword>
<comment type="subcellular location">
    <subcellularLocation>
        <location evidence="2">Cell inner membrane</location>
        <topology evidence="2">Multi-pass membrane protein</topology>
    </subcellularLocation>
</comment>
<dbReference type="CDD" id="cd16922">
    <property type="entry name" value="HATPase_EvgS-ArcB-TorS-like"/>
    <property type="match status" value="1"/>
</dbReference>
<feature type="modified residue" description="4-aspartylphosphate" evidence="14">
    <location>
        <position position="745"/>
    </location>
</feature>
<evidence type="ECO:0000259" key="17">
    <source>
        <dbReference type="PROSITE" id="PS50110"/>
    </source>
</evidence>